<protein>
    <submittedName>
        <fullName evidence="6">Alpha-mannosidase</fullName>
    </submittedName>
</protein>
<dbReference type="InterPro" id="IPR041147">
    <property type="entry name" value="GH38_C"/>
</dbReference>
<dbReference type="Gene3D" id="1.20.1270.50">
    <property type="entry name" value="Glycoside hydrolase family 38, central domain"/>
    <property type="match status" value="1"/>
</dbReference>
<dbReference type="PANTHER" id="PTHR46017:SF2">
    <property type="entry name" value="MANNOSYLGLYCERATE HYDROLASE"/>
    <property type="match status" value="1"/>
</dbReference>
<dbReference type="InterPro" id="IPR041509">
    <property type="entry name" value="GH38_beta-1"/>
</dbReference>
<dbReference type="RefSeq" id="WP_341414718.1">
    <property type="nucleotide sequence ID" value="NZ_JBBPCC010000003.1"/>
</dbReference>
<gene>
    <name evidence="6" type="ORF">WMW72_07000</name>
</gene>
<dbReference type="InterPro" id="IPR011330">
    <property type="entry name" value="Glyco_hydro/deAcase_b/a-brl"/>
</dbReference>
<evidence type="ECO:0000313" key="6">
    <source>
        <dbReference type="EMBL" id="MEK8127663.1"/>
    </source>
</evidence>
<dbReference type="Gene3D" id="2.60.40.2220">
    <property type="match status" value="1"/>
</dbReference>
<dbReference type="InterPro" id="IPR000602">
    <property type="entry name" value="Glyco_hydro_38_N"/>
</dbReference>
<dbReference type="Proteomes" id="UP001469365">
    <property type="component" value="Unassembled WGS sequence"/>
</dbReference>
<dbReference type="Gene3D" id="2.60.40.2210">
    <property type="match status" value="1"/>
</dbReference>
<evidence type="ECO:0000256" key="3">
    <source>
        <dbReference type="ARBA" id="ARBA00022801"/>
    </source>
</evidence>
<feature type="domain" description="Glycoside hydrolase family 38 central" evidence="5">
    <location>
        <begin position="295"/>
        <end position="368"/>
    </location>
</feature>
<dbReference type="Pfam" id="PF18438">
    <property type="entry name" value="Glyco_hydro_38"/>
    <property type="match status" value="1"/>
</dbReference>
<organism evidence="6 7">
    <name type="scientific">Paenibacillus filicis</name>
    <dbReference type="NCBI Taxonomy" id="669464"/>
    <lineage>
        <taxon>Bacteria</taxon>
        <taxon>Bacillati</taxon>
        <taxon>Bacillota</taxon>
        <taxon>Bacilli</taxon>
        <taxon>Bacillales</taxon>
        <taxon>Paenibacillaceae</taxon>
        <taxon>Paenibacillus</taxon>
    </lineage>
</organism>
<keyword evidence="3" id="KW-0378">Hydrolase</keyword>
<evidence type="ECO:0000313" key="7">
    <source>
        <dbReference type="Proteomes" id="UP001469365"/>
    </source>
</evidence>
<dbReference type="SUPFAM" id="SSF88688">
    <property type="entry name" value="Families 57/38 glycoside transferase middle domain"/>
    <property type="match status" value="1"/>
</dbReference>
<dbReference type="EMBL" id="JBBPCC010000003">
    <property type="protein sequence ID" value="MEK8127663.1"/>
    <property type="molecule type" value="Genomic_DNA"/>
</dbReference>
<dbReference type="Pfam" id="PF17677">
    <property type="entry name" value="Glyco_hydro38C2"/>
    <property type="match status" value="1"/>
</dbReference>
<keyword evidence="2" id="KW-0479">Metal-binding</keyword>
<evidence type="ECO:0000259" key="5">
    <source>
        <dbReference type="SMART" id="SM00872"/>
    </source>
</evidence>
<reference evidence="6 7" key="1">
    <citation type="submission" date="2024-04" db="EMBL/GenBank/DDBJ databases">
        <title>draft genome sequnece of Paenibacillus filicis.</title>
        <authorList>
            <person name="Kim D.-U."/>
        </authorList>
    </citation>
    <scope>NUCLEOTIDE SEQUENCE [LARGE SCALE GENOMIC DNA]</scope>
    <source>
        <strain evidence="6 7">KACC14197</strain>
    </source>
</reference>
<dbReference type="SUPFAM" id="SSF74650">
    <property type="entry name" value="Galactose mutarotase-like"/>
    <property type="match status" value="1"/>
</dbReference>
<proteinExistence type="inferred from homology"/>
<evidence type="ECO:0000256" key="2">
    <source>
        <dbReference type="ARBA" id="ARBA00022723"/>
    </source>
</evidence>
<dbReference type="InterPro" id="IPR011013">
    <property type="entry name" value="Gal_mutarotase_sf_dom"/>
</dbReference>
<name>A0ABU9DIT4_9BACL</name>
<dbReference type="PANTHER" id="PTHR46017">
    <property type="entry name" value="ALPHA-MANNOSIDASE 2C1"/>
    <property type="match status" value="1"/>
</dbReference>
<dbReference type="SMART" id="SM00872">
    <property type="entry name" value="Alpha-mann_mid"/>
    <property type="match status" value="1"/>
</dbReference>
<dbReference type="InterPro" id="IPR037094">
    <property type="entry name" value="Glyco_hydro_38_cen_sf"/>
</dbReference>
<keyword evidence="4" id="KW-0326">Glycosidase</keyword>
<dbReference type="SUPFAM" id="SSF88713">
    <property type="entry name" value="Glycoside hydrolase/deacetylase"/>
    <property type="match status" value="1"/>
</dbReference>
<dbReference type="InterPro" id="IPR011682">
    <property type="entry name" value="Glyco_hydro_38_C"/>
</dbReference>
<dbReference type="InterPro" id="IPR015341">
    <property type="entry name" value="Glyco_hydro_38_cen"/>
</dbReference>
<dbReference type="Gene3D" id="3.20.110.10">
    <property type="entry name" value="Glycoside hydrolase 38, N terminal domain"/>
    <property type="match status" value="1"/>
</dbReference>
<dbReference type="Pfam" id="PF07748">
    <property type="entry name" value="Glyco_hydro_38C"/>
    <property type="match status" value="1"/>
</dbReference>
<accession>A0ABU9DIT4</accession>
<comment type="caution">
    <text evidence="6">The sequence shown here is derived from an EMBL/GenBank/DDBJ whole genome shotgun (WGS) entry which is preliminary data.</text>
</comment>
<evidence type="ECO:0000256" key="4">
    <source>
        <dbReference type="ARBA" id="ARBA00023295"/>
    </source>
</evidence>
<dbReference type="Gene3D" id="2.70.98.30">
    <property type="entry name" value="Golgi alpha-mannosidase II, domain 4"/>
    <property type="match status" value="1"/>
</dbReference>
<keyword evidence="7" id="KW-1185">Reference proteome</keyword>
<comment type="similarity">
    <text evidence="1">Belongs to the glycosyl hydrolase 38 family.</text>
</comment>
<dbReference type="CDD" id="cd10814">
    <property type="entry name" value="GH38N_AMII_SpGH38_like"/>
    <property type="match status" value="1"/>
</dbReference>
<evidence type="ECO:0000256" key="1">
    <source>
        <dbReference type="ARBA" id="ARBA00009792"/>
    </source>
</evidence>
<dbReference type="Pfam" id="PF09261">
    <property type="entry name" value="Alpha-mann_mid"/>
    <property type="match status" value="1"/>
</dbReference>
<sequence>MKQLTAHIISHSHWDREWYMPFERHRVRLIELLDQLLDLADCDPDFQSFHLDGQTIILEDYLQIRPERKEALLRLVQAGKLHIGPWYILQDEFLTSSEANIRNLLIGHRDAREYGAVCKVGYFPDSFGNMGQAPQILKQAGMDNAVFGRGVKPVGFNNEVAGNYESSYSEMIWRSPDGSEVLGILFANWYHNGMEIPVDAESSERYWRDRLAAAKQYASTPHLLFMNGCDHQPLQTDLTAAIRTAQQVMPDVQFVHSSFPAYIGELKKALPSDLSTIHGELRSQRTDGWFTLVNTASARVYIKQANQRTQTLLEKVAEPLAAFAYRYGSAYPHHLLDYAWRTLMQNHPHDSICGCSVDEVHQEMMVRFAKSGQVAEEMIGESLAYLTARMDTAAVFGRYEDARPFAVFNTSGWDRSGVLSVELELQRISLDRYDREEAVRQLKSLPIQGLRVIDEHGAELEAQLEDLGIGFGYTLPKDRFRQPYLARKVRVTLLAEQVPASGYRTYALLPSEDGYSEVAASVAVEQAAGQVLDAAPSEAQSPSPVTHRMDNAYLTVDIQDDGSLHMTDKRNGRHYEDLHVFENVGDIGNEYIFRQPDGDEAITTKGKPADIRLVERSGRRTVYEIRYALIVPASADEKLDEEIREFVPFLERRAGRGQEHVELQIRSVLTLERGAAKLQIRTSLNNQAKDHRLRVLFPTDTATEIHRADSVFEVAIRDNVPAPEWINPSNCQHQQAFVNVSDDDGGLTVANHGLNEYEVLRDGRNTIALTLLRSVGEVGDWGVFPTPEAQCLGEHVLEYAVLPHTDDSGRLQTFAAAYQEQVPWVTRQLELTEGELPASFSFLDWSGPGLALSAVKVSEPGGEAVFRWFNMTAENVALTVSADGVTGWYRSNVLEERGERIGEDGLTVKPYEIVTIGAEL</sequence>
<dbReference type="InterPro" id="IPR027291">
    <property type="entry name" value="Glyco_hydro_38_N_sf"/>
</dbReference>
<dbReference type="Pfam" id="PF01074">
    <property type="entry name" value="Glyco_hydro_38N"/>
    <property type="match status" value="1"/>
</dbReference>
<dbReference type="InterPro" id="IPR028995">
    <property type="entry name" value="Glyco_hydro_57/38_cen_sf"/>
</dbReference>